<evidence type="ECO:0000313" key="3">
    <source>
        <dbReference type="Proteomes" id="UP000182089"/>
    </source>
</evidence>
<dbReference type="GO" id="GO:0005840">
    <property type="term" value="C:ribosome"/>
    <property type="evidence" value="ECO:0007669"/>
    <property type="project" value="UniProtKB-KW"/>
</dbReference>
<keyword evidence="2" id="KW-0687">Ribonucleoprotein</keyword>
<name>A0ABY1AA39_9LACO</name>
<dbReference type="SUPFAM" id="SSF55315">
    <property type="entry name" value="L30e-like"/>
    <property type="match status" value="1"/>
</dbReference>
<dbReference type="Gene3D" id="3.30.1330.30">
    <property type="match status" value="1"/>
</dbReference>
<dbReference type="Proteomes" id="UP000182089">
    <property type="component" value="Unassembled WGS sequence"/>
</dbReference>
<dbReference type="InterPro" id="IPR004038">
    <property type="entry name" value="Ribosomal_eL8/eL30/eS12/Gad45"/>
</dbReference>
<reference evidence="2 3" key="1">
    <citation type="submission" date="2016-10" db="EMBL/GenBank/DDBJ databases">
        <authorList>
            <person name="Varghese N."/>
            <person name="Submissions S."/>
        </authorList>
    </citation>
    <scope>NUCLEOTIDE SEQUENCE [LARGE SCALE GENOMIC DNA]</scope>
    <source>
        <strain evidence="2 3">WC1T17</strain>
    </source>
</reference>
<evidence type="ECO:0000259" key="1">
    <source>
        <dbReference type="Pfam" id="PF01248"/>
    </source>
</evidence>
<sequence length="101" mass="10970">MENKQKVLQLLGLARRARKVETGVDLALASVRNGKAKLVFCASDAGKNTIKKMTDKCQSYAVMCSLDLTQIELSDAIGSKRSVVAVTDTGFSKKFMELLAD</sequence>
<protein>
    <submittedName>
        <fullName evidence="2">Ribosomal protein L7Ae</fullName>
    </submittedName>
</protein>
<proteinExistence type="predicted"/>
<dbReference type="EMBL" id="FOCC01000003">
    <property type="protein sequence ID" value="SEM47074.1"/>
    <property type="molecule type" value="Genomic_DNA"/>
</dbReference>
<dbReference type="Pfam" id="PF01248">
    <property type="entry name" value="Ribosomal_L7Ae"/>
    <property type="match status" value="1"/>
</dbReference>
<organism evidence="2 3">
    <name type="scientific">Ligilactobacillus ruminis</name>
    <dbReference type="NCBI Taxonomy" id="1623"/>
    <lineage>
        <taxon>Bacteria</taxon>
        <taxon>Bacillati</taxon>
        <taxon>Bacillota</taxon>
        <taxon>Bacilli</taxon>
        <taxon>Lactobacillales</taxon>
        <taxon>Lactobacillaceae</taxon>
        <taxon>Ligilactobacillus</taxon>
    </lineage>
</organism>
<comment type="caution">
    <text evidence="2">The sequence shown here is derived from an EMBL/GenBank/DDBJ whole genome shotgun (WGS) entry which is preliminary data.</text>
</comment>
<gene>
    <name evidence="2" type="ORF">SAMN05216431_10344</name>
</gene>
<accession>A0ABY1AA39</accession>
<feature type="domain" description="Ribosomal protein eL8/eL30/eS12/Gadd45" evidence="1">
    <location>
        <begin position="6"/>
        <end position="95"/>
    </location>
</feature>
<dbReference type="InterPro" id="IPR029064">
    <property type="entry name" value="Ribosomal_eL30-like_sf"/>
</dbReference>
<keyword evidence="2" id="KW-0689">Ribosomal protein</keyword>
<evidence type="ECO:0000313" key="2">
    <source>
        <dbReference type="EMBL" id="SEM47074.1"/>
    </source>
</evidence>